<accession>A0A1C3TYK4</accession>
<dbReference type="EMBL" id="FMAI01000001">
    <property type="protein sequence ID" value="SCB08336.1"/>
    <property type="molecule type" value="Genomic_DNA"/>
</dbReference>
<name>A0A1C3TYK4_9BRAD</name>
<reference evidence="2" key="1">
    <citation type="submission" date="2016-08" db="EMBL/GenBank/DDBJ databases">
        <authorList>
            <person name="Varghese N."/>
            <person name="Submissions Spin"/>
        </authorList>
    </citation>
    <scope>NUCLEOTIDE SEQUENCE [LARGE SCALE GENOMIC DNA]</scope>
    <source>
        <strain evidence="2">ERR11</strain>
    </source>
</reference>
<dbReference type="AlphaFoldDB" id="A0A1C3TYK4"/>
<proteinExistence type="predicted"/>
<protein>
    <submittedName>
        <fullName evidence="1">Uncharacterized protein</fullName>
    </submittedName>
</protein>
<dbReference type="Proteomes" id="UP000199184">
    <property type="component" value="Unassembled WGS sequence"/>
</dbReference>
<sequence length="86" mass="8947">MLQRLARDRSGAGCREFLEVAPHVHPAEGELDLATFGKLWVGGVAIHLQDALEAGKMAEQPLGLAVGFTKAMPGGSRPPKGLSSAA</sequence>
<keyword evidence="2" id="KW-1185">Reference proteome</keyword>
<organism evidence="1 2">
    <name type="scientific">Bradyrhizobium shewense</name>
    <dbReference type="NCBI Taxonomy" id="1761772"/>
    <lineage>
        <taxon>Bacteria</taxon>
        <taxon>Pseudomonadati</taxon>
        <taxon>Pseudomonadota</taxon>
        <taxon>Alphaproteobacteria</taxon>
        <taxon>Hyphomicrobiales</taxon>
        <taxon>Nitrobacteraceae</taxon>
        <taxon>Bradyrhizobium</taxon>
    </lineage>
</organism>
<evidence type="ECO:0000313" key="2">
    <source>
        <dbReference type="Proteomes" id="UP000199184"/>
    </source>
</evidence>
<evidence type="ECO:0000313" key="1">
    <source>
        <dbReference type="EMBL" id="SCB08336.1"/>
    </source>
</evidence>
<gene>
    <name evidence="1" type="ORF">GA0061098_1001128</name>
</gene>